<feature type="compositionally biased region" description="Basic and acidic residues" evidence="1">
    <location>
        <begin position="125"/>
        <end position="141"/>
    </location>
</feature>
<feature type="transmembrane region" description="Helical" evidence="2">
    <location>
        <begin position="50"/>
        <end position="69"/>
    </location>
</feature>
<dbReference type="AlphaFoldDB" id="G9XEP6"/>
<dbReference type="EMBL" id="AFZG01000049">
    <property type="protein sequence ID" value="EHL18231.1"/>
    <property type="molecule type" value="Genomic_DNA"/>
</dbReference>
<evidence type="ECO:0000313" key="4">
    <source>
        <dbReference type="Proteomes" id="UP000003379"/>
    </source>
</evidence>
<evidence type="ECO:0000313" key="3">
    <source>
        <dbReference type="EMBL" id="EHL18231.1"/>
    </source>
</evidence>
<sequence>MAYVKIPKDLTKVKTKVALNMTKRQLIGFSIAGLIGFPVYMLCKNYLSADISMIVMSIVVLPVLFATLYEKDNLPFEKHLAYILKFHNSKKIRLYKAKSIYHTEKTKKQDAGSKNKANGRRKKIEQRQKKKQEQRIKKEELELRKNKKELSELKKSGKKKIKSKTNGKSSRKNGWFPFFMKEEKKETVQDTIPYKRMLKDGICQIEKNKFNKTIRFLDINYRLMEEADQEIIFSEFSSFLNFFNSSVEVEFSYVNSIGENDEISKLIDIKENIDDFNEIRNEYRQMLLNQSSKGNNGLSKSMYLTFTIEAEDLKQAKSRLERMEMDVLNNFKQMGVKAYVLDGEERLKVIHDILNPNDKLVFSFEDLKYSGLTTKEYIVPPSFNFSKPTYFKSGEVFSEVNFLQLLASDIKDEMLSEFLALEENMVVTFHIKAIDQMEAIKNVKRKITDLDKMKLEENKKAIRAGYDIDILPSDLVTYGTEAKN</sequence>
<dbReference type="Pfam" id="PF12666">
    <property type="entry name" value="PrgI"/>
    <property type="match status" value="1"/>
</dbReference>
<dbReference type="Proteomes" id="UP000003379">
    <property type="component" value="Unassembled WGS sequence"/>
</dbReference>
<keyword evidence="2" id="KW-0472">Membrane</keyword>
<keyword evidence="2" id="KW-1133">Transmembrane helix</keyword>
<feature type="region of interest" description="Disordered" evidence="1">
    <location>
        <begin position="105"/>
        <end position="141"/>
    </location>
</feature>
<gene>
    <name evidence="3" type="ORF">HMPREF9628_02116</name>
</gene>
<evidence type="ECO:0000256" key="1">
    <source>
        <dbReference type="SAM" id="MobiDB-lite"/>
    </source>
</evidence>
<evidence type="ECO:0008006" key="5">
    <source>
        <dbReference type="Google" id="ProtNLM"/>
    </source>
</evidence>
<evidence type="ECO:0000256" key="2">
    <source>
        <dbReference type="SAM" id="Phobius"/>
    </source>
</evidence>
<protein>
    <recommendedName>
        <fullName evidence="5">PrgI family protein</fullName>
    </recommendedName>
</protein>
<feature type="non-terminal residue" evidence="3">
    <location>
        <position position="484"/>
    </location>
</feature>
<dbReference type="InterPro" id="IPR024414">
    <property type="entry name" value="Uncharacterised_PrgI"/>
</dbReference>
<dbReference type="RefSeq" id="WP_009529936.1">
    <property type="nucleotide sequence ID" value="NZ_JH414630.1"/>
</dbReference>
<comment type="caution">
    <text evidence="3">The sequence shown here is derived from an EMBL/GenBank/DDBJ whole genome shotgun (WGS) entry which is preliminary data.</text>
</comment>
<feature type="transmembrane region" description="Helical" evidence="2">
    <location>
        <begin position="26"/>
        <end position="43"/>
    </location>
</feature>
<name>G9XEP6_9FIRM</name>
<organism evidence="3 4">
    <name type="scientific">Peptoanaerobacter stomatis</name>
    <dbReference type="NCBI Taxonomy" id="796937"/>
    <lineage>
        <taxon>Bacteria</taxon>
        <taxon>Bacillati</taxon>
        <taxon>Bacillota</taxon>
        <taxon>Clostridia</taxon>
        <taxon>Peptostreptococcales</taxon>
        <taxon>Filifactoraceae</taxon>
        <taxon>Peptoanaerobacter</taxon>
    </lineage>
</organism>
<accession>G9XEP6</accession>
<keyword evidence="2" id="KW-0812">Transmembrane</keyword>
<reference evidence="3 4" key="1">
    <citation type="submission" date="2011-08" db="EMBL/GenBank/DDBJ databases">
        <title>The Genome Sequence of Eubacteriaceae bacterium CM5.</title>
        <authorList>
            <consortium name="The Broad Institute Genome Sequencing Platform"/>
            <person name="Earl A."/>
            <person name="Ward D."/>
            <person name="Feldgarden M."/>
            <person name="Gevers D."/>
            <person name="Sizova M."/>
            <person name="Hazen A."/>
            <person name="Epstein S."/>
            <person name="Young S.K."/>
            <person name="Zeng Q."/>
            <person name="Gargeya S."/>
            <person name="Fitzgerald M."/>
            <person name="Haas B."/>
            <person name="Abouelleil A."/>
            <person name="Alvarado L."/>
            <person name="Arachchi H.M."/>
            <person name="Berlin A."/>
            <person name="Brown A."/>
            <person name="Chapman S.B."/>
            <person name="Chen Z."/>
            <person name="Dunbar C."/>
            <person name="Freedman E."/>
            <person name="Gearin G."/>
            <person name="Gellesch M."/>
            <person name="Goldberg J."/>
            <person name="Griggs A."/>
            <person name="Gujja S."/>
            <person name="Heiman D."/>
            <person name="Howarth C."/>
            <person name="Larson L."/>
            <person name="Lui A."/>
            <person name="MacDonald P.J.P."/>
            <person name="Montmayeur A."/>
            <person name="Murphy C."/>
            <person name="Neiman D."/>
            <person name="Pearson M."/>
            <person name="Priest M."/>
            <person name="Roberts A."/>
            <person name="Saif S."/>
            <person name="Shea T."/>
            <person name="Shenoy N."/>
            <person name="Sisk P."/>
            <person name="Stolte C."/>
            <person name="Sykes S."/>
            <person name="Wortman J."/>
            <person name="Nusbaum C."/>
            <person name="Birren B."/>
        </authorList>
    </citation>
    <scope>NUCLEOTIDE SEQUENCE [LARGE SCALE GENOMIC DNA]</scope>
    <source>
        <strain evidence="3 4">CM5</strain>
    </source>
</reference>
<proteinExistence type="predicted"/>
<dbReference type="HOGENOM" id="CLU_569296_0_0_9"/>